<accession>A0AAU9NI48</accession>
<name>A0AAU9NI48_9ASTR</name>
<comment type="caution">
    <text evidence="1">The sequence shown here is derived from an EMBL/GenBank/DDBJ whole genome shotgun (WGS) entry which is preliminary data.</text>
</comment>
<dbReference type="EMBL" id="CAKMRJ010004445">
    <property type="protein sequence ID" value="CAH1437430.1"/>
    <property type="molecule type" value="Genomic_DNA"/>
</dbReference>
<dbReference type="Proteomes" id="UP001157418">
    <property type="component" value="Unassembled WGS sequence"/>
</dbReference>
<gene>
    <name evidence="1" type="ORF">LVIROSA_LOCUS23760</name>
</gene>
<sequence length="179" mass="20387">MWYISDLSVLSQFKKSALPPIWNAFFTIMFKCFSERSTGSDNASRLFHTLLYGLYTGENIDFGTILWDQFVQSPASKTKDIEISRARFWSIMVRNAMLHYHIPEIRDVVIADIPKMKTSMFVTFEPKNFLIVGLISQSMLSMVPAGNPVIIEYLKTAVPTGDIGSDSIHEEEIPKKKVL</sequence>
<proteinExistence type="predicted"/>
<evidence type="ECO:0000313" key="1">
    <source>
        <dbReference type="EMBL" id="CAH1437430.1"/>
    </source>
</evidence>
<keyword evidence="2" id="KW-1185">Reference proteome</keyword>
<dbReference type="AlphaFoldDB" id="A0AAU9NI48"/>
<evidence type="ECO:0000313" key="2">
    <source>
        <dbReference type="Proteomes" id="UP001157418"/>
    </source>
</evidence>
<protein>
    <submittedName>
        <fullName evidence="1">Uncharacterized protein</fullName>
    </submittedName>
</protein>
<reference evidence="1 2" key="1">
    <citation type="submission" date="2022-01" db="EMBL/GenBank/DDBJ databases">
        <authorList>
            <person name="Xiong W."/>
            <person name="Schranz E."/>
        </authorList>
    </citation>
    <scope>NUCLEOTIDE SEQUENCE [LARGE SCALE GENOMIC DNA]</scope>
</reference>
<organism evidence="1 2">
    <name type="scientific">Lactuca virosa</name>
    <dbReference type="NCBI Taxonomy" id="75947"/>
    <lineage>
        <taxon>Eukaryota</taxon>
        <taxon>Viridiplantae</taxon>
        <taxon>Streptophyta</taxon>
        <taxon>Embryophyta</taxon>
        <taxon>Tracheophyta</taxon>
        <taxon>Spermatophyta</taxon>
        <taxon>Magnoliopsida</taxon>
        <taxon>eudicotyledons</taxon>
        <taxon>Gunneridae</taxon>
        <taxon>Pentapetalae</taxon>
        <taxon>asterids</taxon>
        <taxon>campanulids</taxon>
        <taxon>Asterales</taxon>
        <taxon>Asteraceae</taxon>
        <taxon>Cichorioideae</taxon>
        <taxon>Cichorieae</taxon>
        <taxon>Lactucinae</taxon>
        <taxon>Lactuca</taxon>
    </lineage>
</organism>